<sequence>MLLLMLLMLFSNGTTSFKDNFTLSHYELPKTNIEKLGLEQLKGIHKYALGSLVGNFTGVTSTLSVQNPKVTGDGQSISQIWISDSSKRGILEAGWHVYPMVSSGHCLFIYWTADRYQSTGCFNLQCKGFVQVDTKVVLGGVISQREISLAISQDKKTQNWWLLVDGKRIGYWPSSLLKSLQQGASFVAAGGEVATLNGKAILQMGSGKFPSSGKGFAAYHRNIRVSDANHVIHDARLQTTLINTNQACYGIGNIQYNPQWGSHFFFGGPGCS</sequence>
<dbReference type="Gramene" id="EFJ08106">
    <property type="protein sequence ID" value="EFJ08106"/>
    <property type="gene ID" value="SELMODRAFT_429265"/>
</dbReference>
<feature type="domain" description="Neprosin PEP catalytic" evidence="2">
    <location>
        <begin position="35"/>
        <end position="272"/>
    </location>
</feature>
<dbReference type="Pfam" id="PF03080">
    <property type="entry name" value="Neprosin"/>
    <property type="match status" value="1"/>
</dbReference>
<dbReference type="InParanoid" id="D8T5L1"/>
<proteinExistence type="predicted"/>
<accession>D8T5L1</accession>
<name>D8T5L1_SELML</name>
<dbReference type="PANTHER" id="PTHR31589:SF223">
    <property type="entry name" value="PROTEIN, PUTATIVE (DUF239)-RELATED"/>
    <property type="match status" value="1"/>
</dbReference>
<evidence type="ECO:0000256" key="1">
    <source>
        <dbReference type="SAM" id="SignalP"/>
    </source>
</evidence>
<dbReference type="KEGG" id="smo:SELMODRAFT_429265"/>
<reference evidence="3 4" key="1">
    <citation type="journal article" date="2011" name="Science">
        <title>The Selaginella genome identifies genetic changes associated with the evolution of vascular plants.</title>
        <authorList>
            <person name="Banks J.A."/>
            <person name="Nishiyama T."/>
            <person name="Hasebe M."/>
            <person name="Bowman J.L."/>
            <person name="Gribskov M."/>
            <person name="dePamphilis C."/>
            <person name="Albert V.A."/>
            <person name="Aono N."/>
            <person name="Aoyama T."/>
            <person name="Ambrose B.A."/>
            <person name="Ashton N.W."/>
            <person name="Axtell M.J."/>
            <person name="Barker E."/>
            <person name="Barker M.S."/>
            <person name="Bennetzen J.L."/>
            <person name="Bonawitz N.D."/>
            <person name="Chapple C."/>
            <person name="Cheng C."/>
            <person name="Correa L.G."/>
            <person name="Dacre M."/>
            <person name="DeBarry J."/>
            <person name="Dreyer I."/>
            <person name="Elias M."/>
            <person name="Engstrom E.M."/>
            <person name="Estelle M."/>
            <person name="Feng L."/>
            <person name="Finet C."/>
            <person name="Floyd S.K."/>
            <person name="Frommer W.B."/>
            <person name="Fujita T."/>
            <person name="Gramzow L."/>
            <person name="Gutensohn M."/>
            <person name="Harholt J."/>
            <person name="Hattori M."/>
            <person name="Heyl A."/>
            <person name="Hirai T."/>
            <person name="Hiwatashi Y."/>
            <person name="Ishikawa M."/>
            <person name="Iwata M."/>
            <person name="Karol K.G."/>
            <person name="Koehler B."/>
            <person name="Kolukisaoglu U."/>
            <person name="Kubo M."/>
            <person name="Kurata T."/>
            <person name="Lalonde S."/>
            <person name="Li K."/>
            <person name="Li Y."/>
            <person name="Litt A."/>
            <person name="Lyons E."/>
            <person name="Manning G."/>
            <person name="Maruyama T."/>
            <person name="Michael T.P."/>
            <person name="Mikami K."/>
            <person name="Miyazaki S."/>
            <person name="Morinaga S."/>
            <person name="Murata T."/>
            <person name="Mueller-Roeber B."/>
            <person name="Nelson D.R."/>
            <person name="Obara M."/>
            <person name="Oguri Y."/>
            <person name="Olmstead R.G."/>
            <person name="Onodera N."/>
            <person name="Petersen B.L."/>
            <person name="Pils B."/>
            <person name="Prigge M."/>
            <person name="Rensing S.A."/>
            <person name="Riano-Pachon D.M."/>
            <person name="Roberts A.W."/>
            <person name="Sato Y."/>
            <person name="Scheller H.V."/>
            <person name="Schulz B."/>
            <person name="Schulz C."/>
            <person name="Shakirov E.V."/>
            <person name="Shibagaki N."/>
            <person name="Shinohara N."/>
            <person name="Shippen D.E."/>
            <person name="Soerensen I."/>
            <person name="Sotooka R."/>
            <person name="Sugimoto N."/>
            <person name="Sugita M."/>
            <person name="Sumikawa N."/>
            <person name="Tanurdzic M."/>
            <person name="Theissen G."/>
            <person name="Ulvskov P."/>
            <person name="Wakazuki S."/>
            <person name="Weng J.K."/>
            <person name="Willats W.W."/>
            <person name="Wipf D."/>
            <person name="Wolf P.G."/>
            <person name="Yang L."/>
            <person name="Zimmer A.D."/>
            <person name="Zhu Q."/>
            <person name="Mitros T."/>
            <person name="Hellsten U."/>
            <person name="Loque D."/>
            <person name="Otillar R."/>
            <person name="Salamov A."/>
            <person name="Schmutz J."/>
            <person name="Shapiro H."/>
            <person name="Lindquist E."/>
            <person name="Lucas S."/>
            <person name="Rokhsar D."/>
            <person name="Grigoriev I.V."/>
        </authorList>
    </citation>
    <scope>NUCLEOTIDE SEQUENCE [LARGE SCALE GENOMIC DNA]</scope>
</reference>
<dbReference type="HOGENOM" id="CLU_030538_4_0_1"/>
<evidence type="ECO:0000259" key="2">
    <source>
        <dbReference type="PROSITE" id="PS52045"/>
    </source>
</evidence>
<dbReference type="Proteomes" id="UP000001514">
    <property type="component" value="Unassembled WGS sequence"/>
</dbReference>
<dbReference type="OMA" id="NGANSLC"/>
<evidence type="ECO:0000313" key="4">
    <source>
        <dbReference type="Proteomes" id="UP000001514"/>
    </source>
</evidence>
<dbReference type="AlphaFoldDB" id="D8T5L1"/>
<dbReference type="InterPro" id="IPR053168">
    <property type="entry name" value="Glutamic_endopeptidase"/>
</dbReference>
<dbReference type="EMBL" id="GL377677">
    <property type="protein sequence ID" value="EFJ08106.1"/>
    <property type="molecule type" value="Genomic_DNA"/>
</dbReference>
<dbReference type="InterPro" id="IPR004314">
    <property type="entry name" value="Neprosin"/>
</dbReference>
<gene>
    <name evidence="3" type="ORF">SELMODRAFT_429265</name>
</gene>
<keyword evidence="1" id="KW-0732">Signal</keyword>
<dbReference type="PROSITE" id="PS52045">
    <property type="entry name" value="NEPROSIN_PEP_CD"/>
    <property type="match status" value="1"/>
</dbReference>
<evidence type="ECO:0000313" key="3">
    <source>
        <dbReference type="EMBL" id="EFJ08106.1"/>
    </source>
</evidence>
<keyword evidence="4" id="KW-1185">Reference proteome</keyword>
<protein>
    <recommendedName>
        <fullName evidence="2">Neprosin PEP catalytic domain-containing protein</fullName>
    </recommendedName>
</protein>
<feature type="chain" id="PRO_5003123302" description="Neprosin PEP catalytic domain-containing protein" evidence="1">
    <location>
        <begin position="17"/>
        <end position="272"/>
    </location>
</feature>
<organism evidence="4">
    <name type="scientific">Selaginella moellendorffii</name>
    <name type="common">Spikemoss</name>
    <dbReference type="NCBI Taxonomy" id="88036"/>
    <lineage>
        <taxon>Eukaryota</taxon>
        <taxon>Viridiplantae</taxon>
        <taxon>Streptophyta</taxon>
        <taxon>Embryophyta</taxon>
        <taxon>Tracheophyta</taxon>
        <taxon>Lycopodiopsida</taxon>
        <taxon>Selaginellales</taxon>
        <taxon>Selaginellaceae</taxon>
        <taxon>Selaginella</taxon>
    </lineage>
</organism>
<dbReference type="Gene3D" id="3.90.1320.10">
    <property type="entry name" value="Outer-capsid protein sigma 3, large lobe"/>
    <property type="match status" value="1"/>
</dbReference>
<dbReference type="PANTHER" id="PTHR31589">
    <property type="entry name" value="PROTEIN, PUTATIVE (DUF239)-RELATED-RELATED"/>
    <property type="match status" value="1"/>
</dbReference>
<feature type="signal peptide" evidence="1">
    <location>
        <begin position="1"/>
        <end position="16"/>
    </location>
</feature>